<dbReference type="Ensembl" id="ENSSCAT00000000528.1">
    <property type="protein sequence ID" value="ENSSCAP00000000476.1"/>
    <property type="gene ID" value="ENSSCAG00000000410.1"/>
</dbReference>
<evidence type="ECO:0000313" key="7">
    <source>
        <dbReference type="Ensembl" id="ENSSCAP00000000476.1"/>
    </source>
</evidence>
<dbReference type="PANTHER" id="PTHR11860">
    <property type="entry name" value="POLYMERIC-IMMUNOGLOBULIN RECEPTOR"/>
    <property type="match status" value="1"/>
</dbReference>
<keyword evidence="4" id="KW-1133">Transmembrane helix</keyword>
<dbReference type="GO" id="GO:0005886">
    <property type="term" value="C:plasma membrane"/>
    <property type="evidence" value="ECO:0007669"/>
    <property type="project" value="TreeGrafter"/>
</dbReference>
<dbReference type="GeneTree" id="ENSGT00940000159622"/>
<dbReference type="AlphaFoldDB" id="A0A8C9L0Y7"/>
<reference evidence="7" key="1">
    <citation type="submission" date="2025-08" db="UniProtKB">
        <authorList>
            <consortium name="Ensembl"/>
        </authorList>
    </citation>
    <scope>IDENTIFICATION</scope>
</reference>
<dbReference type="InterPro" id="IPR050671">
    <property type="entry name" value="CD300_family_receptors"/>
</dbReference>
<keyword evidence="2 4" id="KW-0812">Transmembrane</keyword>
<keyword evidence="3 4" id="KW-0472">Membrane</keyword>
<feature type="signal peptide" evidence="5">
    <location>
        <begin position="1"/>
        <end position="18"/>
    </location>
</feature>
<dbReference type="PANTHER" id="PTHR11860:SF87">
    <property type="entry name" value="CMRF35-LIKE MOLECULE 8"/>
    <property type="match status" value="1"/>
</dbReference>
<dbReference type="Proteomes" id="UP000694409">
    <property type="component" value="Unassembled WGS sequence"/>
</dbReference>
<proteinExistence type="predicted"/>
<feature type="transmembrane region" description="Helical" evidence="4">
    <location>
        <begin position="198"/>
        <end position="220"/>
    </location>
</feature>
<dbReference type="SMART" id="SM00409">
    <property type="entry name" value="IG"/>
    <property type="match status" value="1"/>
</dbReference>
<dbReference type="SUPFAM" id="SSF48726">
    <property type="entry name" value="Immunoglobulin"/>
    <property type="match status" value="1"/>
</dbReference>
<accession>A0A8C9L0Y7</accession>
<evidence type="ECO:0000256" key="4">
    <source>
        <dbReference type="SAM" id="Phobius"/>
    </source>
</evidence>
<dbReference type="CDD" id="cd05716">
    <property type="entry name" value="IgV_pIgR_like"/>
    <property type="match status" value="1"/>
</dbReference>
<keyword evidence="5" id="KW-0732">Signal</keyword>
<dbReference type="InterPro" id="IPR003599">
    <property type="entry name" value="Ig_sub"/>
</dbReference>
<feature type="chain" id="PRO_5034822622" description="Immunoglobulin domain-containing protein" evidence="5">
    <location>
        <begin position="19"/>
        <end position="227"/>
    </location>
</feature>
<comment type="subcellular location">
    <subcellularLocation>
        <location evidence="1">Membrane</location>
    </subcellularLocation>
</comment>
<evidence type="ECO:0000256" key="5">
    <source>
        <dbReference type="SAM" id="SignalP"/>
    </source>
</evidence>
<keyword evidence="8" id="KW-1185">Reference proteome</keyword>
<dbReference type="GO" id="GO:0004888">
    <property type="term" value="F:transmembrane signaling receptor activity"/>
    <property type="evidence" value="ECO:0007669"/>
    <property type="project" value="TreeGrafter"/>
</dbReference>
<evidence type="ECO:0000313" key="8">
    <source>
        <dbReference type="Proteomes" id="UP000694409"/>
    </source>
</evidence>
<dbReference type="InterPro" id="IPR036179">
    <property type="entry name" value="Ig-like_dom_sf"/>
</dbReference>
<evidence type="ECO:0000256" key="1">
    <source>
        <dbReference type="ARBA" id="ARBA00004370"/>
    </source>
</evidence>
<dbReference type="InterPro" id="IPR013106">
    <property type="entry name" value="Ig_V-set"/>
</dbReference>
<organism evidence="7 8">
    <name type="scientific">Serinus canaria</name>
    <name type="common">Island canary</name>
    <name type="synonym">Fringilla canaria</name>
    <dbReference type="NCBI Taxonomy" id="9135"/>
    <lineage>
        <taxon>Eukaryota</taxon>
        <taxon>Metazoa</taxon>
        <taxon>Chordata</taxon>
        <taxon>Craniata</taxon>
        <taxon>Vertebrata</taxon>
        <taxon>Euteleostomi</taxon>
        <taxon>Archelosauria</taxon>
        <taxon>Archosauria</taxon>
        <taxon>Dinosauria</taxon>
        <taxon>Saurischia</taxon>
        <taxon>Theropoda</taxon>
        <taxon>Coelurosauria</taxon>
        <taxon>Aves</taxon>
        <taxon>Neognathae</taxon>
        <taxon>Neoaves</taxon>
        <taxon>Telluraves</taxon>
        <taxon>Australaves</taxon>
        <taxon>Passeriformes</taxon>
        <taxon>Passeroidea</taxon>
        <taxon>Fringillidae</taxon>
        <taxon>Carduelinae</taxon>
        <taxon>Serinus</taxon>
    </lineage>
</organism>
<reference evidence="7" key="2">
    <citation type="submission" date="2025-09" db="UniProtKB">
        <authorList>
            <consortium name="Ensembl"/>
        </authorList>
    </citation>
    <scope>IDENTIFICATION</scope>
</reference>
<dbReference type="Pfam" id="PF07686">
    <property type="entry name" value="V-set"/>
    <property type="match status" value="1"/>
</dbReference>
<evidence type="ECO:0000259" key="6">
    <source>
        <dbReference type="SMART" id="SM00409"/>
    </source>
</evidence>
<protein>
    <recommendedName>
        <fullName evidence="6">Immunoglobulin domain-containing protein</fullName>
    </recommendedName>
</protein>
<feature type="domain" description="Immunoglobulin" evidence="6">
    <location>
        <begin position="54"/>
        <end position="160"/>
    </location>
</feature>
<sequence length="227" mass="23861">MQLLPLLAWALLPGKAAPEPQTAGAAPSGWRCRCGGCTPAAPCVSTGCAAVTGPGTVGGFLGGSLSVTCTYHPDWEKFPKFWCIPSRTFGFTCGKDIVITSESQPEVRQGRFSIRDNRTHRAFTVTVDGLSEEDAGTFRCGVRTGALLRDGSADVKVIVLSGQSLHISLTAKRLGDWGQTKGEGVTPRGEDGEGRGHILTPAIIVVLFLLAVAAGVLVILSRKKKGE</sequence>
<dbReference type="InterPro" id="IPR013783">
    <property type="entry name" value="Ig-like_fold"/>
</dbReference>
<name>A0A8C9L0Y7_SERCA</name>
<dbReference type="Gene3D" id="2.60.40.10">
    <property type="entry name" value="Immunoglobulins"/>
    <property type="match status" value="1"/>
</dbReference>
<evidence type="ECO:0000256" key="3">
    <source>
        <dbReference type="ARBA" id="ARBA00023136"/>
    </source>
</evidence>
<evidence type="ECO:0000256" key="2">
    <source>
        <dbReference type="ARBA" id="ARBA00022692"/>
    </source>
</evidence>